<dbReference type="PROSITE" id="PS50294">
    <property type="entry name" value="WD_REPEATS_REGION"/>
    <property type="match status" value="2"/>
</dbReference>
<accession>A0AAE0VVY6</accession>
<keyword evidence="8" id="KW-1185">Reference proteome</keyword>
<dbReference type="PANTHER" id="PTHR46200">
    <property type="entry name" value="GATOR COMPLEX PROTEIN WDR24"/>
    <property type="match status" value="1"/>
</dbReference>
<dbReference type="InterPro" id="IPR037590">
    <property type="entry name" value="WDR24"/>
</dbReference>
<dbReference type="Pfam" id="PF00400">
    <property type="entry name" value="WD40"/>
    <property type="match status" value="3"/>
</dbReference>
<dbReference type="GO" id="GO:0034198">
    <property type="term" value="P:cellular response to amino acid starvation"/>
    <property type="evidence" value="ECO:0007669"/>
    <property type="project" value="TreeGrafter"/>
</dbReference>
<feature type="compositionally biased region" description="Low complexity" evidence="6">
    <location>
        <begin position="585"/>
        <end position="599"/>
    </location>
</feature>
<dbReference type="GO" id="GO:0061700">
    <property type="term" value="C:GATOR2 complex"/>
    <property type="evidence" value="ECO:0007669"/>
    <property type="project" value="TreeGrafter"/>
</dbReference>
<dbReference type="GO" id="GO:0016239">
    <property type="term" value="P:positive regulation of macroautophagy"/>
    <property type="evidence" value="ECO:0007669"/>
    <property type="project" value="TreeGrafter"/>
</dbReference>
<dbReference type="GO" id="GO:1904263">
    <property type="term" value="P:positive regulation of TORC1 signaling"/>
    <property type="evidence" value="ECO:0007669"/>
    <property type="project" value="TreeGrafter"/>
</dbReference>
<feature type="region of interest" description="Disordered" evidence="6">
    <location>
        <begin position="580"/>
        <end position="604"/>
    </location>
</feature>
<dbReference type="Proteomes" id="UP001195483">
    <property type="component" value="Unassembled WGS sequence"/>
</dbReference>
<evidence type="ECO:0000313" key="8">
    <source>
        <dbReference type="Proteomes" id="UP001195483"/>
    </source>
</evidence>
<evidence type="ECO:0000256" key="4">
    <source>
        <dbReference type="ARBA" id="ARBA00040269"/>
    </source>
</evidence>
<feature type="repeat" description="WD" evidence="5">
    <location>
        <begin position="193"/>
        <end position="226"/>
    </location>
</feature>
<dbReference type="SUPFAM" id="SSF50978">
    <property type="entry name" value="WD40 repeat-like"/>
    <property type="match status" value="1"/>
</dbReference>
<feature type="repeat" description="WD" evidence="5">
    <location>
        <begin position="104"/>
        <end position="146"/>
    </location>
</feature>
<organism evidence="7 8">
    <name type="scientific">Potamilus streckersoni</name>
    <dbReference type="NCBI Taxonomy" id="2493646"/>
    <lineage>
        <taxon>Eukaryota</taxon>
        <taxon>Metazoa</taxon>
        <taxon>Spiralia</taxon>
        <taxon>Lophotrochozoa</taxon>
        <taxon>Mollusca</taxon>
        <taxon>Bivalvia</taxon>
        <taxon>Autobranchia</taxon>
        <taxon>Heteroconchia</taxon>
        <taxon>Palaeoheterodonta</taxon>
        <taxon>Unionida</taxon>
        <taxon>Unionoidea</taxon>
        <taxon>Unionidae</taxon>
        <taxon>Ambleminae</taxon>
        <taxon>Lampsilini</taxon>
        <taxon>Potamilus</taxon>
    </lineage>
</organism>
<feature type="region of interest" description="Disordered" evidence="6">
    <location>
        <begin position="455"/>
        <end position="507"/>
    </location>
</feature>
<keyword evidence="2 5" id="KW-0853">WD repeat</keyword>
<dbReference type="GO" id="GO:0005829">
    <property type="term" value="C:cytosol"/>
    <property type="evidence" value="ECO:0007669"/>
    <property type="project" value="TreeGrafter"/>
</dbReference>
<name>A0AAE0VVY6_9BIVA</name>
<evidence type="ECO:0000256" key="6">
    <source>
        <dbReference type="SAM" id="MobiDB-lite"/>
    </source>
</evidence>
<dbReference type="InterPro" id="IPR015943">
    <property type="entry name" value="WD40/YVTN_repeat-like_dom_sf"/>
</dbReference>
<comment type="similarity">
    <text evidence="1">Belongs to the WD repeat WDR24 family.</text>
</comment>
<reference evidence="7" key="3">
    <citation type="submission" date="2023-05" db="EMBL/GenBank/DDBJ databases">
        <authorList>
            <person name="Smith C.H."/>
        </authorList>
    </citation>
    <scope>NUCLEOTIDE SEQUENCE</scope>
    <source>
        <strain evidence="7">CHS0354</strain>
        <tissue evidence="7">Mantle</tissue>
    </source>
</reference>
<dbReference type="SMART" id="SM00320">
    <property type="entry name" value="WD40"/>
    <property type="match status" value="7"/>
</dbReference>
<reference evidence="7" key="1">
    <citation type="journal article" date="2021" name="Genome Biol. Evol.">
        <title>A High-Quality Reference Genome for a Parasitic Bivalve with Doubly Uniparental Inheritance (Bivalvia: Unionida).</title>
        <authorList>
            <person name="Smith C.H."/>
        </authorList>
    </citation>
    <scope>NUCLEOTIDE SEQUENCE</scope>
    <source>
        <strain evidence="7">CHS0354</strain>
    </source>
</reference>
<keyword evidence="3" id="KW-0677">Repeat</keyword>
<comment type="caution">
    <text evidence="7">The sequence shown here is derived from an EMBL/GenBank/DDBJ whole genome shotgun (WGS) entry which is preliminary data.</text>
</comment>
<dbReference type="InterPro" id="IPR001680">
    <property type="entry name" value="WD40_rpt"/>
</dbReference>
<dbReference type="PANTHER" id="PTHR46200:SF1">
    <property type="entry name" value="GATOR COMPLEX PROTEIN WDR24"/>
    <property type="match status" value="1"/>
</dbReference>
<sequence length="783" mass="88940">MSSSCSKTMSCNTEGQVNSIAINRDSTLIVAAGRSVFKIFSVDEERFIERLNLRVGKNLNLSYSTLDIAWNHFEDNILASAATNGAVVIWDINRHQRNKQEFVFQEHKRTVNRVTFHEKEHNMLLSGSQDGSMKLFDIRKKEVGVEFCIGSTSVRDVQFCPCQLSYFTFASADESGNVLIWDMRRPDRVEKQFTAHNGPVFTIDWHPEDRTRLATAGRDKMIKVWDSAKCKLTHFIQTIASVSKIRWRPMREFYIASCSLLVDSSINVWDIRRPFIPFATFENHKDVTTSIVWKNDDPHILYSGSKDCFIYQHLFKDAKRPADLLVPAGLDISTQGIISHACTDKNEKTQTSSGRPFFKKNPGRSEKFLEATSYLMTFCHPEESLSMDWFVISAQRYLLTGRPLEDLLDHNANVAHELGRHQVAQTWEMLKTLYCTNLPSTVVTGHPNLHQQRTISVSSDKMDTTLVKEKSDKVGKGARHKSKADPEDKTLDVTSGGSDEEISDKEMNERNLSNIARGQINPPTDWDIYYGGGENSFLDFNSLADMENNKQPLTLPTEAFHPRHEIASQTRSLEHFQYVTESPASGNEGETSTGTGNTNPYASDKETSFPILTADPLALQFPEWNFKNIVIDMMKYHAREFDVQTSACMLIVLGNRIKSEIDHQVQENWLLSYIDLLGRFKLWSIANEVIKLSYPSPVSHLNQQSTTVHVTCNKCNRQLQRSGWSCDRCKSVINICSICHQPVKGLYVWCQGCSHGGHMDHIQDWLSLDPQCPAGCGHFCEYT</sequence>
<dbReference type="Gene3D" id="2.130.10.10">
    <property type="entry name" value="YVTN repeat-like/Quinoprotein amine dehydrogenase"/>
    <property type="match status" value="2"/>
</dbReference>
<reference evidence="7" key="2">
    <citation type="journal article" date="2021" name="Genome Biol. Evol.">
        <title>Developing a high-quality reference genome for a parasitic bivalve with doubly uniparental inheritance (Bivalvia: Unionida).</title>
        <authorList>
            <person name="Smith C.H."/>
        </authorList>
    </citation>
    <scope>NUCLEOTIDE SEQUENCE</scope>
    <source>
        <strain evidence="7">CHS0354</strain>
        <tissue evidence="7">Mantle</tissue>
    </source>
</reference>
<protein>
    <recommendedName>
        <fullName evidence="4">GATOR2 complex protein WDR24</fullName>
    </recommendedName>
</protein>
<proteinExistence type="inferred from homology"/>
<gene>
    <name evidence="7" type="ORF">CHS0354_031496</name>
</gene>
<evidence type="ECO:0000256" key="2">
    <source>
        <dbReference type="ARBA" id="ARBA00022574"/>
    </source>
</evidence>
<dbReference type="CDD" id="cd16693">
    <property type="entry name" value="mRING-H2-C3H3C2_WDR24"/>
    <property type="match status" value="1"/>
</dbReference>
<evidence type="ECO:0000313" key="7">
    <source>
        <dbReference type="EMBL" id="KAK3591989.1"/>
    </source>
</evidence>
<dbReference type="GO" id="GO:0005774">
    <property type="term" value="C:vacuolar membrane"/>
    <property type="evidence" value="ECO:0007669"/>
    <property type="project" value="TreeGrafter"/>
</dbReference>
<evidence type="ECO:0000256" key="1">
    <source>
        <dbReference type="ARBA" id="ARBA00008134"/>
    </source>
</evidence>
<evidence type="ECO:0000256" key="5">
    <source>
        <dbReference type="PROSITE-ProRule" id="PRU00221"/>
    </source>
</evidence>
<feature type="compositionally biased region" description="Basic and acidic residues" evidence="6">
    <location>
        <begin position="460"/>
        <end position="475"/>
    </location>
</feature>
<dbReference type="AlphaFoldDB" id="A0AAE0VVY6"/>
<evidence type="ECO:0000256" key="3">
    <source>
        <dbReference type="ARBA" id="ARBA00022737"/>
    </source>
</evidence>
<dbReference type="PROSITE" id="PS50082">
    <property type="entry name" value="WD_REPEATS_2"/>
    <property type="match status" value="2"/>
</dbReference>
<dbReference type="InterPro" id="IPR036322">
    <property type="entry name" value="WD40_repeat_dom_sf"/>
</dbReference>
<dbReference type="EMBL" id="JAEAOA010001885">
    <property type="protein sequence ID" value="KAK3591989.1"/>
    <property type="molecule type" value="Genomic_DNA"/>
</dbReference>